<dbReference type="Pfam" id="PF01288">
    <property type="entry name" value="HPPK"/>
    <property type="match status" value="1"/>
</dbReference>
<keyword evidence="8" id="KW-0067">ATP-binding</keyword>
<comment type="similarity">
    <text evidence="2">Belongs to the HPPK family.</text>
</comment>
<evidence type="ECO:0000256" key="5">
    <source>
        <dbReference type="ARBA" id="ARBA00022679"/>
    </source>
</evidence>
<comment type="pathway">
    <text evidence="1">Cofactor biosynthesis; tetrahydrofolate biosynthesis; 2-amino-4-hydroxy-6-hydroxymethyl-7,8-dihydropteridine diphosphate from 7,8-dihydroneopterin triphosphate: step 4/4.</text>
</comment>
<evidence type="ECO:0000256" key="12">
    <source>
        <dbReference type="ARBA" id="ARBA00033413"/>
    </source>
</evidence>
<dbReference type="PANTHER" id="PTHR43071:SF1">
    <property type="entry name" value="2-AMINO-4-HYDROXY-6-HYDROXYMETHYLDIHYDROPTERIDINE PYROPHOSPHOKINASE"/>
    <property type="match status" value="1"/>
</dbReference>
<dbReference type="InterPro" id="IPR035907">
    <property type="entry name" value="Hppk_sf"/>
</dbReference>
<evidence type="ECO:0000256" key="4">
    <source>
        <dbReference type="ARBA" id="ARBA00016218"/>
    </source>
</evidence>
<evidence type="ECO:0000313" key="13">
    <source>
        <dbReference type="EMBL" id="VYT00751.1"/>
    </source>
</evidence>
<dbReference type="PANTHER" id="PTHR43071">
    <property type="entry name" value="2-AMINO-4-HYDROXY-6-HYDROXYMETHYLDIHYDROPTERIDINE PYROPHOSPHOKINASE"/>
    <property type="match status" value="1"/>
</dbReference>
<dbReference type="EMBL" id="CACRSS010000005">
    <property type="protein sequence ID" value="VYT00751.1"/>
    <property type="molecule type" value="Genomic_DNA"/>
</dbReference>
<keyword evidence="7 13" id="KW-0418">Kinase</keyword>
<proteinExistence type="inferred from homology"/>
<name>A0A6N2T9M2_9BACT</name>
<dbReference type="SUPFAM" id="SSF55083">
    <property type="entry name" value="6-hydroxymethyl-7,8-dihydropterin pyrophosphokinase, HPPK"/>
    <property type="match status" value="1"/>
</dbReference>
<dbReference type="GO" id="GO:0046656">
    <property type="term" value="P:folic acid biosynthetic process"/>
    <property type="evidence" value="ECO:0007669"/>
    <property type="project" value="UniProtKB-KW"/>
</dbReference>
<evidence type="ECO:0000256" key="7">
    <source>
        <dbReference type="ARBA" id="ARBA00022777"/>
    </source>
</evidence>
<organism evidence="13">
    <name type="scientific">Akkermansia muciniphila</name>
    <dbReference type="NCBI Taxonomy" id="239935"/>
    <lineage>
        <taxon>Bacteria</taxon>
        <taxon>Pseudomonadati</taxon>
        <taxon>Verrucomicrobiota</taxon>
        <taxon>Verrucomicrobiia</taxon>
        <taxon>Verrucomicrobiales</taxon>
        <taxon>Akkermansiaceae</taxon>
        <taxon>Akkermansia</taxon>
    </lineage>
</organism>
<dbReference type="GeneID" id="84024856"/>
<accession>A0A6N2T9M2</accession>
<reference evidence="13" key="1">
    <citation type="submission" date="2019-11" db="EMBL/GenBank/DDBJ databases">
        <authorList>
            <person name="Feng L."/>
        </authorList>
    </citation>
    <scope>NUCLEOTIDE SEQUENCE</scope>
    <source>
        <strain evidence="13">AMuciniphilaLFYP55</strain>
    </source>
</reference>
<keyword evidence="6" id="KW-0547">Nucleotide-binding</keyword>
<comment type="function">
    <text evidence="10">Catalyzes the transfer of pyrophosphate from adenosine triphosphate (ATP) to 6-hydroxymethyl-7,8-dihydropterin, an enzymatic step in folate biosynthesis pathway.</text>
</comment>
<keyword evidence="5 13" id="KW-0808">Transferase</keyword>
<evidence type="ECO:0000256" key="11">
    <source>
        <dbReference type="ARBA" id="ARBA00029766"/>
    </source>
</evidence>
<protein>
    <recommendedName>
        <fullName evidence="4">2-amino-4-hydroxy-6-hydroxymethyldihydropteridine pyrophosphokinase</fullName>
        <ecNumber evidence="3">2.7.6.3</ecNumber>
    </recommendedName>
    <alternativeName>
        <fullName evidence="11">6-hydroxymethyl-7,8-dihydropterin pyrophosphokinase</fullName>
    </alternativeName>
    <alternativeName>
        <fullName evidence="12">7,8-dihydro-6-hydroxymethylpterin-pyrophosphokinase</fullName>
    </alternativeName>
</protein>
<dbReference type="OrthoDB" id="9808041at2"/>
<dbReference type="GO" id="GO:0003848">
    <property type="term" value="F:2-amino-4-hydroxy-6-hydroxymethyldihydropteridine diphosphokinase activity"/>
    <property type="evidence" value="ECO:0007669"/>
    <property type="project" value="UniProtKB-EC"/>
</dbReference>
<dbReference type="GO" id="GO:0016301">
    <property type="term" value="F:kinase activity"/>
    <property type="evidence" value="ECO:0007669"/>
    <property type="project" value="UniProtKB-KW"/>
</dbReference>
<dbReference type="GO" id="GO:0046654">
    <property type="term" value="P:tetrahydrofolate biosynthetic process"/>
    <property type="evidence" value="ECO:0007669"/>
    <property type="project" value="UniProtKB-UniPathway"/>
</dbReference>
<evidence type="ECO:0000256" key="6">
    <source>
        <dbReference type="ARBA" id="ARBA00022741"/>
    </source>
</evidence>
<sequence length="175" mass="19498">MMPFLLMKRAGIALGSNMGDKNSLMVQARDHLLKMSLSDDPFLQSSLYATSPQGCPHGADDYLNAVVEFTWPGTVEELLVHCQGIERALGRIRSGIRCEPRTADVDIIYAGDMVVNDPPRLILPHPRAHLRKFVLKPLSDIRPDLILPRQAKTVSCLLAELDTDEADPLLVSERW</sequence>
<dbReference type="Gene3D" id="3.30.70.560">
    <property type="entry name" value="7,8-Dihydro-6-hydroxymethylpterin-pyrophosphokinase HPPK"/>
    <property type="match status" value="1"/>
</dbReference>
<evidence type="ECO:0000256" key="10">
    <source>
        <dbReference type="ARBA" id="ARBA00029409"/>
    </source>
</evidence>
<evidence type="ECO:0000256" key="3">
    <source>
        <dbReference type="ARBA" id="ARBA00013253"/>
    </source>
</evidence>
<evidence type="ECO:0000256" key="8">
    <source>
        <dbReference type="ARBA" id="ARBA00022840"/>
    </source>
</evidence>
<dbReference type="UniPathway" id="UPA00077">
    <property type="reaction ID" value="UER00155"/>
</dbReference>
<dbReference type="EC" id="2.7.6.3" evidence="3"/>
<dbReference type="NCBIfam" id="TIGR01498">
    <property type="entry name" value="folK"/>
    <property type="match status" value="1"/>
</dbReference>
<evidence type="ECO:0000256" key="9">
    <source>
        <dbReference type="ARBA" id="ARBA00022909"/>
    </source>
</evidence>
<evidence type="ECO:0000256" key="1">
    <source>
        <dbReference type="ARBA" id="ARBA00005051"/>
    </source>
</evidence>
<dbReference type="RefSeq" id="WP_022396964.1">
    <property type="nucleotide sequence ID" value="NZ_CACRSS010000005.1"/>
</dbReference>
<evidence type="ECO:0000256" key="2">
    <source>
        <dbReference type="ARBA" id="ARBA00005810"/>
    </source>
</evidence>
<keyword evidence="9" id="KW-0289">Folate biosynthesis</keyword>
<gene>
    <name evidence="13" type="primary">folK</name>
    <name evidence="13" type="ORF">AMLFYP55_02457</name>
</gene>
<dbReference type="GO" id="GO:0005524">
    <property type="term" value="F:ATP binding"/>
    <property type="evidence" value="ECO:0007669"/>
    <property type="project" value="UniProtKB-KW"/>
</dbReference>
<dbReference type="CDD" id="cd00483">
    <property type="entry name" value="HPPK"/>
    <property type="match status" value="1"/>
</dbReference>
<dbReference type="AlphaFoldDB" id="A0A6N2T9M2"/>
<dbReference type="InterPro" id="IPR000550">
    <property type="entry name" value="Hppk"/>
</dbReference>